<dbReference type="Proteomes" id="UP000293398">
    <property type="component" value="Unassembled WGS sequence"/>
</dbReference>
<dbReference type="AlphaFoldDB" id="A0A4Q7V8T2"/>
<dbReference type="SUPFAM" id="SSF51395">
    <property type="entry name" value="FMN-linked oxidoreductases"/>
    <property type="match status" value="1"/>
</dbReference>
<feature type="domain" description="NADH:flavin oxidoreductase/NADH oxidase N-terminal" evidence="4">
    <location>
        <begin position="37"/>
        <end position="367"/>
    </location>
</feature>
<proteinExistence type="inferred from homology"/>
<dbReference type="GO" id="GO:0005829">
    <property type="term" value="C:cytosol"/>
    <property type="evidence" value="ECO:0007669"/>
    <property type="project" value="TreeGrafter"/>
</dbReference>
<evidence type="ECO:0000256" key="1">
    <source>
        <dbReference type="ARBA" id="ARBA00001917"/>
    </source>
</evidence>
<dbReference type="PANTHER" id="PTHR22893">
    <property type="entry name" value="NADH OXIDOREDUCTASE-RELATED"/>
    <property type="match status" value="1"/>
</dbReference>
<organism evidence="5 6">
    <name type="scientific">Advenella incenata</name>
    <dbReference type="NCBI Taxonomy" id="267800"/>
    <lineage>
        <taxon>Bacteria</taxon>
        <taxon>Pseudomonadati</taxon>
        <taxon>Pseudomonadota</taxon>
        <taxon>Betaproteobacteria</taxon>
        <taxon>Burkholderiales</taxon>
        <taxon>Alcaligenaceae</taxon>
    </lineage>
</organism>
<accession>A0A4Q7V8T2</accession>
<dbReference type="InterPro" id="IPR013785">
    <property type="entry name" value="Aldolase_TIM"/>
</dbReference>
<dbReference type="GO" id="GO:0010181">
    <property type="term" value="F:FMN binding"/>
    <property type="evidence" value="ECO:0007669"/>
    <property type="project" value="InterPro"/>
</dbReference>
<dbReference type="CDD" id="cd02933">
    <property type="entry name" value="OYE_like_FMN"/>
    <property type="match status" value="1"/>
</dbReference>
<dbReference type="Gene3D" id="3.20.20.70">
    <property type="entry name" value="Aldolase class I"/>
    <property type="match status" value="1"/>
</dbReference>
<sequence length="395" mass="42710">MHPNEIEYLADHITMSVQNILEIHQPNWKTENMTQKSLFEPYALGSLTLSNRIVLAPLTRNRARAGFVPSELAPTYYSQRASAGLLIAEATQISQQGQGYQDTPGIYTQAQIDGWRQVTDAVHAKGGRIFLQLWHVGRISHVALQENGAAPVAPSAIRAETKTFVNNEFVPVSEPRALGLDELPGIVDDFRKAAANAIAAGFDGVEIHAANGYLLDQFLKDGSNVREDAYGGSVENRARLTLEVAAAVVKEVGAERTGIRISPVSPANGISSSDPQAQFDYLVAQLDALELVYLHVVEGATGGARDVAPFDFDALRRQFRNTYMANNGYDLELANARLEEGKADLFAFGRPFIANPDLVERLKAGAPLADLDQATLYGGGAKGYIDYPALASADA</sequence>
<evidence type="ECO:0000313" key="6">
    <source>
        <dbReference type="Proteomes" id="UP000293398"/>
    </source>
</evidence>
<keyword evidence="3" id="KW-0560">Oxidoreductase</keyword>
<protein>
    <submittedName>
        <fullName evidence="5">N-ethylmaleimide reductase</fullName>
    </submittedName>
</protein>
<gene>
    <name evidence="5" type="ORF">EV681_4473</name>
</gene>
<comment type="similarity">
    <text evidence="2">Belongs to the NADH:flavin oxidoreductase/NADH oxidase family.</text>
</comment>
<dbReference type="FunFam" id="3.20.20.70:FF:000059">
    <property type="entry name" value="N-ethylmaleimide reductase, FMN-linked"/>
    <property type="match status" value="1"/>
</dbReference>
<dbReference type="EMBL" id="SHKO01000005">
    <property type="protein sequence ID" value="RZT91713.1"/>
    <property type="molecule type" value="Genomic_DNA"/>
</dbReference>
<dbReference type="GO" id="GO:0016628">
    <property type="term" value="F:oxidoreductase activity, acting on the CH-CH group of donors, NAD or NADP as acceptor"/>
    <property type="evidence" value="ECO:0007669"/>
    <property type="project" value="UniProtKB-ARBA"/>
</dbReference>
<dbReference type="InterPro" id="IPR001155">
    <property type="entry name" value="OxRdtase_FMN_N"/>
</dbReference>
<comment type="cofactor">
    <cofactor evidence="1">
        <name>FMN</name>
        <dbReference type="ChEBI" id="CHEBI:58210"/>
    </cofactor>
</comment>
<evidence type="ECO:0000313" key="5">
    <source>
        <dbReference type="EMBL" id="RZT91713.1"/>
    </source>
</evidence>
<dbReference type="InterPro" id="IPR045247">
    <property type="entry name" value="Oye-like"/>
</dbReference>
<evidence type="ECO:0000256" key="2">
    <source>
        <dbReference type="ARBA" id="ARBA00005979"/>
    </source>
</evidence>
<keyword evidence="6" id="KW-1185">Reference proteome</keyword>
<dbReference type="PANTHER" id="PTHR22893:SF91">
    <property type="entry name" value="NADPH DEHYDROGENASE 2-RELATED"/>
    <property type="match status" value="1"/>
</dbReference>
<name>A0A4Q7V8T2_9BURK</name>
<evidence type="ECO:0000256" key="3">
    <source>
        <dbReference type="ARBA" id="ARBA00023002"/>
    </source>
</evidence>
<dbReference type="Pfam" id="PF00724">
    <property type="entry name" value="Oxidored_FMN"/>
    <property type="match status" value="1"/>
</dbReference>
<dbReference type="NCBIfam" id="NF007899">
    <property type="entry name" value="PRK10605.1"/>
    <property type="match status" value="1"/>
</dbReference>
<evidence type="ECO:0000259" key="4">
    <source>
        <dbReference type="Pfam" id="PF00724"/>
    </source>
</evidence>
<comment type="caution">
    <text evidence="5">The sequence shown here is derived from an EMBL/GenBank/DDBJ whole genome shotgun (WGS) entry which is preliminary data.</text>
</comment>
<reference evidence="5 6" key="1">
    <citation type="submission" date="2019-02" db="EMBL/GenBank/DDBJ databases">
        <title>Genomic Encyclopedia of Type Strains, Phase IV (KMG-IV): sequencing the most valuable type-strain genomes for metagenomic binning, comparative biology and taxonomic classification.</title>
        <authorList>
            <person name="Goeker M."/>
        </authorList>
    </citation>
    <scope>NUCLEOTIDE SEQUENCE [LARGE SCALE GENOMIC DNA]</scope>
    <source>
        <strain evidence="5 6">DSM 23814</strain>
    </source>
</reference>